<dbReference type="EMBL" id="SNYJ01000006">
    <property type="protein sequence ID" value="TDQ40336.1"/>
    <property type="molecule type" value="Genomic_DNA"/>
</dbReference>
<dbReference type="GO" id="GO:0030170">
    <property type="term" value="F:pyridoxal phosphate binding"/>
    <property type="evidence" value="ECO:0007669"/>
    <property type="project" value="InterPro"/>
</dbReference>
<comment type="caution">
    <text evidence="13">The sequence shown here is derived from an EMBL/GenBank/DDBJ whole genome shotgun (WGS) entry which is preliminary data.</text>
</comment>
<dbReference type="InterPro" id="IPR036038">
    <property type="entry name" value="Aminotransferase-like"/>
</dbReference>
<keyword evidence="7 13" id="KW-0808">Transferase</keyword>
<proteinExistence type="inferred from homology"/>
<evidence type="ECO:0000256" key="9">
    <source>
        <dbReference type="ARBA" id="ARBA00047911"/>
    </source>
</evidence>
<evidence type="ECO:0000256" key="7">
    <source>
        <dbReference type="ARBA" id="ARBA00022679"/>
    </source>
</evidence>
<evidence type="ECO:0000256" key="11">
    <source>
        <dbReference type="RuleBase" id="RU004516"/>
    </source>
</evidence>
<dbReference type="RefSeq" id="WP_133580159.1">
    <property type="nucleotide sequence ID" value="NZ_SNYJ01000006.1"/>
</dbReference>
<dbReference type="AlphaFoldDB" id="A0A4R6U3S8"/>
<dbReference type="GO" id="GO:0008652">
    <property type="term" value="P:amino acid biosynthetic process"/>
    <property type="evidence" value="ECO:0007669"/>
    <property type="project" value="UniProtKB-ARBA"/>
</dbReference>
<evidence type="ECO:0000313" key="13">
    <source>
        <dbReference type="EMBL" id="TDQ40336.1"/>
    </source>
</evidence>
<evidence type="ECO:0000256" key="4">
    <source>
        <dbReference type="ARBA" id="ARBA00012874"/>
    </source>
</evidence>
<dbReference type="Gene3D" id="3.20.10.10">
    <property type="entry name" value="D-amino Acid Aminotransferase, subunit A, domain 2"/>
    <property type="match status" value="1"/>
</dbReference>
<evidence type="ECO:0000256" key="2">
    <source>
        <dbReference type="ARBA" id="ARBA00009320"/>
    </source>
</evidence>
<evidence type="ECO:0000256" key="6">
    <source>
        <dbReference type="ARBA" id="ARBA00022576"/>
    </source>
</evidence>
<dbReference type="InterPro" id="IPR005784">
    <property type="entry name" value="D_amino_transT"/>
</dbReference>
<keyword evidence="6 13" id="KW-0032">Aminotransferase</keyword>
<dbReference type="GO" id="GO:0005829">
    <property type="term" value="C:cytosol"/>
    <property type="evidence" value="ECO:0007669"/>
    <property type="project" value="TreeGrafter"/>
</dbReference>
<reference evidence="13 14" key="1">
    <citation type="submission" date="2019-03" db="EMBL/GenBank/DDBJ databases">
        <title>Genomic Encyclopedia of Type Strains, Phase IV (KMG-IV): sequencing the most valuable type-strain genomes for metagenomic binning, comparative biology and taxonomic classification.</title>
        <authorList>
            <person name="Goeker M."/>
        </authorList>
    </citation>
    <scope>NUCLEOTIDE SEQUENCE [LARGE SCALE GENOMIC DNA]</scope>
    <source>
        <strain evidence="13 14">DSM 28697</strain>
    </source>
</reference>
<gene>
    <name evidence="13" type="ORF">EV213_10652</name>
</gene>
<dbReference type="InterPro" id="IPR043131">
    <property type="entry name" value="BCAT-like_N"/>
</dbReference>
<evidence type="ECO:0000256" key="3">
    <source>
        <dbReference type="ARBA" id="ARBA00011738"/>
    </source>
</evidence>
<dbReference type="NCBIfam" id="TIGR01121">
    <property type="entry name" value="D_amino_aminoT"/>
    <property type="match status" value="1"/>
</dbReference>
<dbReference type="PANTHER" id="PTHR42743:SF10">
    <property type="entry name" value="D-ALANINE AMINOTRANSFERASE"/>
    <property type="match status" value="1"/>
</dbReference>
<evidence type="ECO:0000313" key="14">
    <source>
        <dbReference type="Proteomes" id="UP000295632"/>
    </source>
</evidence>
<name>A0A4R6U3S8_9BACI</name>
<dbReference type="InterPro" id="IPR018300">
    <property type="entry name" value="Aminotrans_IV_CS"/>
</dbReference>
<dbReference type="InterPro" id="IPR050571">
    <property type="entry name" value="Class-IV_PLP-Dep_Aminotrnsfr"/>
</dbReference>
<evidence type="ECO:0000256" key="8">
    <source>
        <dbReference type="ARBA" id="ARBA00022898"/>
    </source>
</evidence>
<comment type="similarity">
    <text evidence="2 10">Belongs to the class-IV pyridoxal-phosphate-dependent aminotransferase family.</text>
</comment>
<dbReference type="GO" id="GO:0046394">
    <property type="term" value="P:carboxylic acid biosynthetic process"/>
    <property type="evidence" value="ECO:0007669"/>
    <property type="project" value="UniProtKB-ARBA"/>
</dbReference>
<evidence type="ECO:0000256" key="5">
    <source>
        <dbReference type="ARBA" id="ARBA00021779"/>
    </source>
</evidence>
<dbReference type="FunFam" id="3.20.10.10:FF:000002">
    <property type="entry name" value="D-alanine aminotransferase"/>
    <property type="match status" value="1"/>
</dbReference>
<dbReference type="PANTHER" id="PTHR42743">
    <property type="entry name" value="AMINO-ACID AMINOTRANSFERASE"/>
    <property type="match status" value="1"/>
</dbReference>
<accession>A0A4R6U3S8</accession>
<evidence type="ECO:0000256" key="12">
    <source>
        <dbReference type="RuleBase" id="RU004520"/>
    </source>
</evidence>
<sequence length="280" mass="31010">MRNSLIYVNGTFTEQPTIDVEERGFQFGDGIYEVVAVKAGRLLFTRDHFNRLENSCAALRIQHGFTYQTFEKAMNELVEKTHCENGMVYIQVTRGTASRNHAFPSPTTVGCCYAYTMSNASSAHALQEGKAITLADIRWLRCDIKSLNLLGSVLAKQEASESGADEAILHREGIVTEGSSTNVFVVNDGILYTHPANHLILNGITRQYVIKLAKEAGHQVVEEPFSIQFLEQADEVFITSTTQRIRPITTLNAKKLTDAPGSLTSKLQQALQATILNELN</sequence>
<dbReference type="InterPro" id="IPR001544">
    <property type="entry name" value="Aminotrans_IV"/>
</dbReference>
<dbReference type="Pfam" id="PF01063">
    <property type="entry name" value="Aminotran_4"/>
    <property type="match status" value="1"/>
</dbReference>
<comment type="catalytic activity">
    <reaction evidence="9 12">
        <text>D-alanine + 2-oxoglutarate = D-glutamate + pyruvate</text>
        <dbReference type="Rhea" id="RHEA:15869"/>
        <dbReference type="ChEBI" id="CHEBI:15361"/>
        <dbReference type="ChEBI" id="CHEBI:16810"/>
        <dbReference type="ChEBI" id="CHEBI:29986"/>
        <dbReference type="ChEBI" id="CHEBI:57416"/>
        <dbReference type="EC" id="2.6.1.21"/>
    </reaction>
</comment>
<evidence type="ECO:0000256" key="1">
    <source>
        <dbReference type="ARBA" id="ARBA00001933"/>
    </source>
</evidence>
<evidence type="ECO:0000256" key="10">
    <source>
        <dbReference type="RuleBase" id="RU004106"/>
    </source>
</evidence>
<dbReference type="SUPFAM" id="SSF56752">
    <property type="entry name" value="D-aminoacid aminotransferase-like PLP-dependent enzymes"/>
    <property type="match status" value="1"/>
</dbReference>
<dbReference type="Gene3D" id="3.30.470.10">
    <property type="match status" value="1"/>
</dbReference>
<dbReference type="OrthoDB" id="9805628at2"/>
<dbReference type="PROSITE" id="PS00770">
    <property type="entry name" value="AA_TRANSFER_CLASS_4"/>
    <property type="match status" value="1"/>
</dbReference>
<dbReference type="GO" id="GO:0046416">
    <property type="term" value="P:D-amino acid metabolic process"/>
    <property type="evidence" value="ECO:0007669"/>
    <property type="project" value="InterPro"/>
</dbReference>
<dbReference type="Proteomes" id="UP000295632">
    <property type="component" value="Unassembled WGS sequence"/>
</dbReference>
<protein>
    <recommendedName>
        <fullName evidence="5 12">D-alanine aminotransferase</fullName>
        <ecNumber evidence="4 12">2.6.1.21</ecNumber>
    </recommendedName>
</protein>
<comment type="subunit">
    <text evidence="3">Homodimer.</text>
</comment>
<dbReference type="EC" id="2.6.1.21" evidence="4 12"/>
<organism evidence="13 14">
    <name type="scientific">Aureibacillus halotolerans</name>
    <dbReference type="NCBI Taxonomy" id="1508390"/>
    <lineage>
        <taxon>Bacteria</taxon>
        <taxon>Bacillati</taxon>
        <taxon>Bacillota</taxon>
        <taxon>Bacilli</taxon>
        <taxon>Bacillales</taxon>
        <taxon>Bacillaceae</taxon>
        <taxon>Aureibacillus</taxon>
    </lineage>
</organism>
<comment type="function">
    <text evidence="12">Acts on the D-isomers of alanine, leucine, aspartate, glutamate, aminobutyrate, norvaline and asparagine. The enzyme transfers an amino group from a substrate D-amino acid to the pyridoxal phosphate cofactor to form pyridoxamine and an alpha-keto acid in the first half-reaction.</text>
</comment>
<keyword evidence="14" id="KW-1185">Reference proteome</keyword>
<comment type="cofactor">
    <cofactor evidence="1 11">
        <name>pyridoxal 5'-phosphate</name>
        <dbReference type="ChEBI" id="CHEBI:597326"/>
    </cofactor>
</comment>
<keyword evidence="8 11" id="KW-0663">Pyridoxal phosphate</keyword>
<dbReference type="InterPro" id="IPR043132">
    <property type="entry name" value="BCAT-like_C"/>
</dbReference>
<dbReference type="GO" id="GO:0047810">
    <property type="term" value="F:D-alanine-2-oxoglutarate aminotransferase activity"/>
    <property type="evidence" value="ECO:0007669"/>
    <property type="project" value="UniProtKB-EC"/>
</dbReference>